<feature type="compositionally biased region" description="Basic residues" evidence="1">
    <location>
        <begin position="119"/>
        <end position="128"/>
    </location>
</feature>
<accession>A0ABD3M2B4</accession>
<feature type="compositionally biased region" description="Polar residues" evidence="1">
    <location>
        <begin position="46"/>
        <end position="59"/>
    </location>
</feature>
<organism evidence="2 3">
    <name type="scientific">Discostella pseudostelligera</name>
    <dbReference type="NCBI Taxonomy" id="259834"/>
    <lineage>
        <taxon>Eukaryota</taxon>
        <taxon>Sar</taxon>
        <taxon>Stramenopiles</taxon>
        <taxon>Ochrophyta</taxon>
        <taxon>Bacillariophyta</taxon>
        <taxon>Coscinodiscophyceae</taxon>
        <taxon>Thalassiosirophycidae</taxon>
        <taxon>Stephanodiscales</taxon>
        <taxon>Stephanodiscaceae</taxon>
        <taxon>Discostella</taxon>
    </lineage>
</organism>
<dbReference type="Proteomes" id="UP001530293">
    <property type="component" value="Unassembled WGS sequence"/>
</dbReference>
<gene>
    <name evidence="2" type="ORF">ACHAWU_004184</name>
</gene>
<feature type="region of interest" description="Disordered" evidence="1">
    <location>
        <begin position="115"/>
        <end position="157"/>
    </location>
</feature>
<proteinExistence type="predicted"/>
<dbReference type="AlphaFoldDB" id="A0ABD3M2B4"/>
<feature type="compositionally biased region" description="Polar residues" evidence="1">
    <location>
        <begin position="223"/>
        <end position="253"/>
    </location>
</feature>
<sequence>MSTLSTIFCEGHDNARSSDAGGKRVKNDHPAIFNGRAKSPSRDLHTFNSDNDLKNTSVHQHQKTSARRRRQQQQRRRVTSKTDKHESNGKAGKGQTTTFITEPEHPIDVDIGETETQHHHNHGSKSAKSKHDNIYDGVYDTTSSSPSTSPTTTSSPTATPSFDFIFNYSSSPSSVPSISHHPTSSMSPSNVPTMTSHPTISTRPSSTPSAAPTEPLFWEKPTSDTQDTLTPTIPPVNQISDASSTRLTDPPTSLESIAVPIDTIGGQEVDKDPSSGSIATYGMLSLVLSTTFALLFIDIGP</sequence>
<feature type="compositionally biased region" description="Low complexity" evidence="1">
    <location>
        <begin position="195"/>
        <end position="215"/>
    </location>
</feature>
<keyword evidence="3" id="KW-1185">Reference proteome</keyword>
<evidence type="ECO:0000256" key="1">
    <source>
        <dbReference type="SAM" id="MobiDB-lite"/>
    </source>
</evidence>
<feature type="compositionally biased region" description="Low complexity" evidence="1">
    <location>
        <begin position="141"/>
        <end position="157"/>
    </location>
</feature>
<protein>
    <submittedName>
        <fullName evidence="2">Uncharacterized protein</fullName>
    </submittedName>
</protein>
<feature type="region of interest" description="Disordered" evidence="1">
    <location>
        <begin position="171"/>
        <end position="253"/>
    </location>
</feature>
<feature type="compositionally biased region" description="Basic and acidic residues" evidence="1">
    <location>
        <begin position="10"/>
        <end position="29"/>
    </location>
</feature>
<name>A0ABD3M2B4_9STRA</name>
<evidence type="ECO:0000313" key="2">
    <source>
        <dbReference type="EMBL" id="KAL3758103.1"/>
    </source>
</evidence>
<feature type="compositionally biased region" description="Low complexity" evidence="1">
    <location>
        <begin position="171"/>
        <end position="185"/>
    </location>
</feature>
<dbReference type="EMBL" id="JALLBG020000240">
    <property type="protein sequence ID" value="KAL3758103.1"/>
    <property type="molecule type" value="Genomic_DNA"/>
</dbReference>
<evidence type="ECO:0000313" key="3">
    <source>
        <dbReference type="Proteomes" id="UP001530293"/>
    </source>
</evidence>
<comment type="caution">
    <text evidence="2">The sequence shown here is derived from an EMBL/GenBank/DDBJ whole genome shotgun (WGS) entry which is preliminary data.</text>
</comment>
<reference evidence="2 3" key="1">
    <citation type="submission" date="2024-10" db="EMBL/GenBank/DDBJ databases">
        <title>Updated reference genomes for cyclostephanoid diatoms.</title>
        <authorList>
            <person name="Roberts W.R."/>
            <person name="Alverson A.J."/>
        </authorList>
    </citation>
    <scope>NUCLEOTIDE SEQUENCE [LARGE SCALE GENOMIC DNA]</scope>
    <source>
        <strain evidence="2 3">AJA232-27</strain>
    </source>
</reference>
<feature type="region of interest" description="Disordered" evidence="1">
    <location>
        <begin position="1"/>
        <end position="102"/>
    </location>
</feature>
<feature type="compositionally biased region" description="Basic residues" evidence="1">
    <location>
        <begin position="60"/>
        <end position="79"/>
    </location>
</feature>